<sequence length="102" mass="11470">MEHSPPDTFLSSRGGTRPGWKEAIAIARRSVSGITDQPIDAVSHCQRKENGDWNVVIDVIDSPARMGDNDLLAAFEVHLDETGEVIFCSRTRRYRREDREAS</sequence>
<evidence type="ECO:0000313" key="1">
    <source>
        <dbReference type="EMBL" id="MXQ07943.1"/>
    </source>
</evidence>
<comment type="caution">
    <text evidence="1">The sequence shown here is derived from an EMBL/GenBank/DDBJ whole genome shotgun (WGS) entry which is preliminary data.</text>
</comment>
<proteinExistence type="predicted"/>
<keyword evidence="2" id="KW-1185">Reference proteome</keyword>
<evidence type="ECO:0000313" key="2">
    <source>
        <dbReference type="Proteomes" id="UP000480350"/>
    </source>
</evidence>
<name>A0A7C9IQP6_9RHOB</name>
<protein>
    <submittedName>
        <fullName evidence="1">Gas vesicle protein</fullName>
    </submittedName>
</protein>
<dbReference type="RefSeq" id="WP_160763788.1">
    <property type="nucleotide sequence ID" value="NZ_WUPT01000001.1"/>
</dbReference>
<dbReference type="Proteomes" id="UP000480350">
    <property type="component" value="Unassembled WGS sequence"/>
</dbReference>
<reference evidence="1 2" key="2">
    <citation type="submission" date="2020-03" db="EMBL/GenBank/DDBJ databases">
        <title>Kangsaoukella pontilimi gen. nov., sp. nov., a new member of the family Rhodobacteraceae isolated from a tidal mudflat.</title>
        <authorList>
            <person name="Kim I.S."/>
        </authorList>
    </citation>
    <scope>NUCLEOTIDE SEQUENCE [LARGE SCALE GENOMIC DNA]</scope>
    <source>
        <strain evidence="1 2">GH1-50</strain>
    </source>
</reference>
<reference evidence="1 2" key="1">
    <citation type="submission" date="2019-12" db="EMBL/GenBank/DDBJ databases">
        <authorList>
            <person name="Lee S.D."/>
        </authorList>
    </citation>
    <scope>NUCLEOTIDE SEQUENCE [LARGE SCALE GENOMIC DNA]</scope>
    <source>
        <strain evidence="1 2">GH1-50</strain>
    </source>
</reference>
<accession>A0A7C9IQP6</accession>
<dbReference type="GO" id="GO:0031412">
    <property type="term" value="P:gas vesicle organization"/>
    <property type="evidence" value="ECO:0007669"/>
    <property type="project" value="InterPro"/>
</dbReference>
<organism evidence="1 2">
    <name type="scientific">Kangsaoukella pontilimi</name>
    <dbReference type="NCBI Taxonomy" id="2691042"/>
    <lineage>
        <taxon>Bacteria</taxon>
        <taxon>Pseudomonadati</taxon>
        <taxon>Pseudomonadota</taxon>
        <taxon>Alphaproteobacteria</taxon>
        <taxon>Rhodobacterales</taxon>
        <taxon>Paracoccaceae</taxon>
        <taxon>Kangsaoukella</taxon>
    </lineage>
</organism>
<dbReference type="Pfam" id="PF05800">
    <property type="entry name" value="GvpO"/>
    <property type="match status" value="1"/>
</dbReference>
<gene>
    <name evidence="1" type="ORF">GQ651_08800</name>
</gene>
<dbReference type="InterPro" id="IPR008634">
    <property type="entry name" value="Gas-vesicle_GvpO"/>
</dbReference>
<dbReference type="EMBL" id="WUPT01000001">
    <property type="protein sequence ID" value="MXQ07943.1"/>
    <property type="molecule type" value="Genomic_DNA"/>
</dbReference>
<dbReference type="AlphaFoldDB" id="A0A7C9IQP6"/>